<reference evidence="1" key="1">
    <citation type="submission" date="2022-03" db="EMBL/GenBank/DDBJ databases">
        <title>De novo assembled genomes of Belliella spp. (Cyclobacteriaceae) strains.</title>
        <authorList>
            <person name="Szabo A."/>
            <person name="Korponai K."/>
            <person name="Felfoldi T."/>
        </authorList>
    </citation>
    <scope>NUCLEOTIDE SEQUENCE</scope>
    <source>
        <strain evidence="1">DSM 111904</strain>
    </source>
</reference>
<protein>
    <submittedName>
        <fullName evidence="1">Glycosyltransferase</fullName>
        <ecNumber evidence="1">2.4.-.-</ecNumber>
    </submittedName>
</protein>
<dbReference type="EC" id="2.4.-.-" evidence="1"/>
<name>A0ABS9UW89_9BACT</name>
<sequence>MNLENVAAELCEDKTINNFVLNQSKKVFSNQCDYDMVVFCHLRWDFVYQRPQHIISRFSHELKVLFVEEPVDRIEKGSLVFEVNPNLHVFQPNISDLTKLPDLLSKFFRINNTAIAWFYSPSFVGVLSEFLFSLVVYDCMDELSLFKGASSELIFQEKLLLSRASIVFTGGKSLFEAKSILHPNVFCFPSSVDIAHFSKAKNGISIPSELSSIPSPVIGYFGVLDERLDFELIRKTAEILPKCSFVFIGPVVKIGMEELPRLTNIHYLGIKPYTQLPYYLKGFDIAMMPFALNESTRFISPTKTLEYMSAGKPIISTAIKDVVRDYSSIVKFISSADDFAFEVKRILADEAQKMNDHYEAILKRTSWDITVSSMKSIINETIEK</sequence>
<dbReference type="SUPFAM" id="SSF53756">
    <property type="entry name" value="UDP-Glycosyltransferase/glycogen phosphorylase"/>
    <property type="match status" value="1"/>
</dbReference>
<dbReference type="PANTHER" id="PTHR12526:SF630">
    <property type="entry name" value="GLYCOSYLTRANSFERASE"/>
    <property type="match status" value="1"/>
</dbReference>
<dbReference type="Proteomes" id="UP001165489">
    <property type="component" value="Unassembled WGS sequence"/>
</dbReference>
<dbReference type="Gene3D" id="3.40.50.2000">
    <property type="entry name" value="Glycogen Phosphorylase B"/>
    <property type="match status" value="1"/>
</dbReference>
<accession>A0ABS9UW89</accession>
<evidence type="ECO:0000313" key="2">
    <source>
        <dbReference type="Proteomes" id="UP001165489"/>
    </source>
</evidence>
<comment type="caution">
    <text evidence="1">The sequence shown here is derived from an EMBL/GenBank/DDBJ whole genome shotgun (WGS) entry which is preliminary data.</text>
</comment>
<dbReference type="RefSeq" id="WP_241346611.1">
    <property type="nucleotide sequence ID" value="NZ_JAKZGP010000005.1"/>
</dbReference>
<keyword evidence="1" id="KW-0808">Transferase</keyword>
<proteinExistence type="predicted"/>
<dbReference type="Pfam" id="PF13692">
    <property type="entry name" value="Glyco_trans_1_4"/>
    <property type="match status" value="1"/>
</dbReference>
<keyword evidence="2" id="KW-1185">Reference proteome</keyword>
<organism evidence="1 2">
    <name type="scientific">Belliella filtrata</name>
    <dbReference type="NCBI Taxonomy" id="2923435"/>
    <lineage>
        <taxon>Bacteria</taxon>
        <taxon>Pseudomonadati</taxon>
        <taxon>Bacteroidota</taxon>
        <taxon>Cytophagia</taxon>
        <taxon>Cytophagales</taxon>
        <taxon>Cyclobacteriaceae</taxon>
        <taxon>Belliella</taxon>
    </lineage>
</organism>
<dbReference type="GO" id="GO:0016757">
    <property type="term" value="F:glycosyltransferase activity"/>
    <property type="evidence" value="ECO:0007669"/>
    <property type="project" value="UniProtKB-KW"/>
</dbReference>
<gene>
    <name evidence="1" type="ORF">MM239_03410</name>
</gene>
<keyword evidence="1" id="KW-0328">Glycosyltransferase</keyword>
<evidence type="ECO:0000313" key="1">
    <source>
        <dbReference type="EMBL" id="MCH7408431.1"/>
    </source>
</evidence>
<dbReference type="PANTHER" id="PTHR12526">
    <property type="entry name" value="GLYCOSYLTRANSFERASE"/>
    <property type="match status" value="1"/>
</dbReference>
<dbReference type="EMBL" id="JAKZGP010000005">
    <property type="protein sequence ID" value="MCH7408431.1"/>
    <property type="molecule type" value="Genomic_DNA"/>
</dbReference>